<accession>A0ABT5SN24</accession>
<dbReference type="InterPro" id="IPR008335">
    <property type="entry name" value="Mopterin_OxRdtase_euk"/>
</dbReference>
<comment type="caution">
    <text evidence="3">The sequence shown here is derived from an EMBL/GenBank/DDBJ whole genome shotgun (WGS) entry which is preliminary data.</text>
</comment>
<keyword evidence="1" id="KW-0812">Transmembrane</keyword>
<dbReference type="CDD" id="cd00321">
    <property type="entry name" value="SO_family_Moco"/>
    <property type="match status" value="1"/>
</dbReference>
<dbReference type="EMBL" id="JAQZAO010000001">
    <property type="protein sequence ID" value="MDD7964071.1"/>
    <property type="molecule type" value="Genomic_DNA"/>
</dbReference>
<dbReference type="PRINTS" id="PR00407">
    <property type="entry name" value="EUMOPTERIN"/>
</dbReference>
<organism evidence="3 4">
    <name type="scientific">Actinomycetospora lemnae</name>
    <dbReference type="NCBI Taxonomy" id="3019891"/>
    <lineage>
        <taxon>Bacteria</taxon>
        <taxon>Bacillati</taxon>
        <taxon>Actinomycetota</taxon>
        <taxon>Actinomycetes</taxon>
        <taxon>Pseudonocardiales</taxon>
        <taxon>Pseudonocardiaceae</taxon>
        <taxon>Actinomycetospora</taxon>
    </lineage>
</organism>
<dbReference type="SUPFAM" id="SSF81342">
    <property type="entry name" value="Transmembrane di-heme cytochromes"/>
    <property type="match status" value="1"/>
</dbReference>
<evidence type="ECO:0000259" key="2">
    <source>
        <dbReference type="Pfam" id="PF00174"/>
    </source>
</evidence>
<dbReference type="RefSeq" id="WP_274198621.1">
    <property type="nucleotide sequence ID" value="NZ_JAQZAO010000001.1"/>
</dbReference>
<dbReference type="Gene3D" id="3.90.420.10">
    <property type="entry name" value="Oxidoreductase, molybdopterin-binding domain"/>
    <property type="match status" value="1"/>
</dbReference>
<protein>
    <submittedName>
        <fullName evidence="3">Molybdopterin-dependent oxidoreductase</fullName>
    </submittedName>
</protein>
<keyword evidence="4" id="KW-1185">Reference proteome</keyword>
<dbReference type="PANTHER" id="PTHR43032:SF2">
    <property type="entry name" value="BLL0505 PROTEIN"/>
    <property type="match status" value="1"/>
</dbReference>
<dbReference type="PANTHER" id="PTHR43032">
    <property type="entry name" value="PROTEIN-METHIONINE-SULFOXIDE REDUCTASE"/>
    <property type="match status" value="1"/>
</dbReference>
<dbReference type="Pfam" id="PF00174">
    <property type="entry name" value="Oxidored_molyb"/>
    <property type="match status" value="1"/>
</dbReference>
<dbReference type="Proteomes" id="UP001300763">
    <property type="component" value="Unassembled WGS sequence"/>
</dbReference>
<feature type="transmembrane region" description="Helical" evidence="1">
    <location>
        <begin position="55"/>
        <end position="78"/>
    </location>
</feature>
<sequence length="393" mass="41694">MLAAVLLVGLPIVVVTGLLSYIAYGPQFGQAFPGDVAWFRLPSFDWPTRPSWLYRLSQGLHVGLGLALVPVVLAKLWSVVPKFFAWPPVRSPAQALERLSLVALVGGLLFEIVTGTMNIQYDYAWGFDFYTAHYWGAWVFIAGFVVHVAIKLPTMVRSLRGGSLRRYLAQSAAETEPEPPDSHGLVAVAPSPPTTSRRTLLGAVAGGSALLGITALATTVDALRPLAVLSPRGQSYGDGPNDFQVNRTAFGAGIPPDIGDTWTLRLTGGAAPVTLTRGQLLALPGHTATLPIACVEGWSTTQTWTGVRLRDLAALAGVPVPATALVQSAERAGPFARVTLTRGQVLDPDALLALRVNGADLSLDHGFPARVIVPALPGVHNTKWVAAVDFRVA</sequence>
<evidence type="ECO:0000313" key="3">
    <source>
        <dbReference type="EMBL" id="MDD7964071.1"/>
    </source>
</evidence>
<keyword evidence="1" id="KW-0472">Membrane</keyword>
<dbReference type="InterPro" id="IPR036374">
    <property type="entry name" value="OxRdtase_Mopterin-bd_sf"/>
</dbReference>
<feature type="transmembrane region" description="Helical" evidence="1">
    <location>
        <begin position="99"/>
        <end position="120"/>
    </location>
</feature>
<dbReference type="SUPFAM" id="SSF56524">
    <property type="entry name" value="Oxidoreductase molybdopterin-binding domain"/>
    <property type="match status" value="1"/>
</dbReference>
<evidence type="ECO:0000313" key="4">
    <source>
        <dbReference type="Proteomes" id="UP001300763"/>
    </source>
</evidence>
<evidence type="ECO:0000256" key="1">
    <source>
        <dbReference type="SAM" id="Phobius"/>
    </source>
</evidence>
<feature type="domain" description="Oxidoreductase molybdopterin-binding" evidence="2">
    <location>
        <begin position="259"/>
        <end position="390"/>
    </location>
</feature>
<feature type="transmembrane region" description="Helical" evidence="1">
    <location>
        <begin position="132"/>
        <end position="150"/>
    </location>
</feature>
<dbReference type="InterPro" id="IPR000572">
    <property type="entry name" value="OxRdtase_Mopterin-bd_dom"/>
</dbReference>
<reference evidence="3 4" key="1">
    <citation type="submission" date="2023-02" db="EMBL/GenBank/DDBJ databases">
        <title>Genome sequencing required for Actinomycetospora new species description.</title>
        <authorList>
            <person name="Saimee Y."/>
            <person name="Duangmal K."/>
        </authorList>
    </citation>
    <scope>NUCLEOTIDE SEQUENCE [LARGE SCALE GENOMIC DNA]</scope>
    <source>
        <strain evidence="3 4">DW7H6</strain>
    </source>
</reference>
<keyword evidence="1" id="KW-1133">Transmembrane helix</keyword>
<dbReference type="InterPro" id="IPR016174">
    <property type="entry name" value="Di-haem_cyt_TM"/>
</dbReference>
<proteinExistence type="predicted"/>
<name>A0ABT5SN24_9PSEU</name>
<gene>
    <name evidence="3" type="ORF">PGB27_01800</name>
</gene>